<dbReference type="InterPro" id="IPR016181">
    <property type="entry name" value="Acyl_CoA_acyltransferase"/>
</dbReference>
<dbReference type="InterPro" id="IPR000182">
    <property type="entry name" value="GNAT_dom"/>
</dbReference>
<protein>
    <submittedName>
        <fullName evidence="2">Probable acetyltransferase</fullName>
    </submittedName>
</protein>
<keyword evidence="3" id="KW-1185">Reference proteome</keyword>
<dbReference type="EMBL" id="AAOE01000012">
    <property type="protein sequence ID" value="EAR09198.1"/>
    <property type="molecule type" value="Genomic_DNA"/>
</dbReference>
<dbReference type="PANTHER" id="PTHR39173:SF1">
    <property type="entry name" value="ACETYLTRANSFERASE"/>
    <property type="match status" value="1"/>
</dbReference>
<dbReference type="PANTHER" id="PTHR39173">
    <property type="entry name" value="ACETYLTRANSFERASE"/>
    <property type="match status" value="1"/>
</dbReference>
<accession>A4BF85</accession>
<evidence type="ECO:0000259" key="1">
    <source>
        <dbReference type="PROSITE" id="PS51186"/>
    </source>
</evidence>
<comment type="caution">
    <text evidence="2">The sequence shown here is derived from an EMBL/GenBank/DDBJ whole genome shotgun (WGS) entry which is preliminary data.</text>
</comment>
<feature type="domain" description="N-acetyltransferase" evidence="1">
    <location>
        <begin position="1"/>
        <end position="166"/>
    </location>
</feature>
<gene>
    <name evidence="2" type="ORF">MED297_06943</name>
</gene>
<dbReference type="AlphaFoldDB" id="A4BF85"/>
<dbReference type="GO" id="GO:0016747">
    <property type="term" value="F:acyltransferase activity, transferring groups other than amino-acyl groups"/>
    <property type="evidence" value="ECO:0007669"/>
    <property type="project" value="InterPro"/>
</dbReference>
<dbReference type="PROSITE" id="PS51186">
    <property type="entry name" value="GNAT"/>
    <property type="match status" value="1"/>
</dbReference>
<sequence length="166" mass="18636">MNVVEPSMDMVDAYKDYVQDCFDQGVSHYEEATENPQEALQSIIDAATGENLPEGYLPYKTYFAVEDGQISGAIRYRLGTNEFCENVIGHIGYETRPSRRKAGVATFLYTHVVKNCLHGRALVMCTIDNLGSVKVIESLPHRILGEAYNDHEQAIIRTYEVESPIV</sequence>
<dbReference type="STRING" id="314283.MED297_06943"/>
<evidence type="ECO:0000313" key="3">
    <source>
        <dbReference type="Proteomes" id="UP000005953"/>
    </source>
</evidence>
<dbReference type="HOGENOM" id="CLU_113231_2_0_6"/>
<dbReference type="Gene3D" id="3.40.630.30">
    <property type="match status" value="1"/>
</dbReference>
<reference evidence="2 3" key="1">
    <citation type="submission" date="2006-02" db="EMBL/GenBank/DDBJ databases">
        <authorList>
            <person name="Pinhassi J."/>
            <person name="Pedros-Alio C."/>
            <person name="Ferriera S."/>
            <person name="Johnson J."/>
            <person name="Kravitz S."/>
            <person name="Halpern A."/>
            <person name="Remington K."/>
            <person name="Beeson K."/>
            <person name="Tran B."/>
            <person name="Rogers Y.-H."/>
            <person name="Friedman R."/>
            <person name="Venter J.C."/>
        </authorList>
    </citation>
    <scope>NUCLEOTIDE SEQUENCE [LARGE SCALE GENOMIC DNA]</scope>
    <source>
        <strain evidence="2 3">MED297</strain>
    </source>
</reference>
<organism evidence="2 3">
    <name type="scientific">Reinekea blandensis MED297</name>
    <dbReference type="NCBI Taxonomy" id="314283"/>
    <lineage>
        <taxon>Bacteria</taxon>
        <taxon>Pseudomonadati</taxon>
        <taxon>Pseudomonadota</taxon>
        <taxon>Gammaproteobacteria</taxon>
        <taxon>Oceanospirillales</taxon>
        <taxon>Saccharospirillaceae</taxon>
        <taxon>Reinekea</taxon>
    </lineage>
</organism>
<keyword evidence="2" id="KW-0808">Transferase</keyword>
<name>A4BF85_9GAMM</name>
<dbReference type="SUPFAM" id="SSF55729">
    <property type="entry name" value="Acyl-CoA N-acyltransferases (Nat)"/>
    <property type="match status" value="1"/>
</dbReference>
<proteinExistence type="predicted"/>
<dbReference type="Pfam" id="PF00583">
    <property type="entry name" value="Acetyltransf_1"/>
    <property type="match status" value="1"/>
</dbReference>
<dbReference type="Proteomes" id="UP000005953">
    <property type="component" value="Unassembled WGS sequence"/>
</dbReference>
<evidence type="ECO:0000313" key="2">
    <source>
        <dbReference type="EMBL" id="EAR09198.1"/>
    </source>
</evidence>